<dbReference type="OrthoDB" id="409543at2759"/>
<dbReference type="Pfam" id="PF04488">
    <property type="entry name" value="Gly_transf_sug"/>
    <property type="match status" value="1"/>
</dbReference>
<dbReference type="GO" id="GO:0006688">
    <property type="term" value="P:glycosphingolipid biosynthetic process"/>
    <property type="evidence" value="ECO:0007669"/>
    <property type="project" value="TreeGrafter"/>
</dbReference>
<protein>
    <recommendedName>
        <fullName evidence="4">Alpha-1,4-N-acetylglucosaminyltransferase</fullName>
    </recommendedName>
</protein>
<dbReference type="InterPro" id="IPR017964">
    <property type="entry name" value="DNA-dir_DNA_pol_B_CS"/>
</dbReference>
<dbReference type="PANTHER" id="PTHR12042:SF21">
    <property type="entry name" value="ALPHA1,4-GALACTOSYLTRANSFERASE 1-RELATED"/>
    <property type="match status" value="1"/>
</dbReference>
<dbReference type="Gene3D" id="3.90.550.20">
    <property type="match status" value="1"/>
</dbReference>
<dbReference type="InterPro" id="IPR051981">
    <property type="entry name" value="Glycosyltransf_32"/>
</dbReference>
<reference evidence="2" key="1">
    <citation type="submission" date="2021-02" db="EMBL/GenBank/DDBJ databases">
        <authorList>
            <person name="Nowell W R."/>
        </authorList>
    </citation>
    <scope>NUCLEOTIDE SEQUENCE</scope>
    <source>
        <strain evidence="2">Ploen Becks lab</strain>
    </source>
</reference>
<keyword evidence="3" id="KW-1185">Reference proteome</keyword>
<name>A0A813MD42_9BILA</name>
<organism evidence="2 3">
    <name type="scientific">Brachionus calyciflorus</name>
    <dbReference type="NCBI Taxonomy" id="104777"/>
    <lineage>
        <taxon>Eukaryota</taxon>
        <taxon>Metazoa</taxon>
        <taxon>Spiralia</taxon>
        <taxon>Gnathifera</taxon>
        <taxon>Rotifera</taxon>
        <taxon>Eurotatoria</taxon>
        <taxon>Monogononta</taxon>
        <taxon>Pseudotrocha</taxon>
        <taxon>Ploima</taxon>
        <taxon>Brachionidae</taxon>
        <taxon>Brachionus</taxon>
    </lineage>
</organism>
<keyword evidence="1" id="KW-1133">Transmembrane helix</keyword>
<dbReference type="GO" id="GO:0000166">
    <property type="term" value="F:nucleotide binding"/>
    <property type="evidence" value="ECO:0007669"/>
    <property type="project" value="InterPro"/>
</dbReference>
<proteinExistence type="predicted"/>
<gene>
    <name evidence="2" type="ORF">OXX778_LOCUS2069</name>
</gene>
<dbReference type="AlphaFoldDB" id="A0A813MD42"/>
<dbReference type="InterPro" id="IPR007577">
    <property type="entry name" value="GlycoTrfase_DXD_sugar-bd_CS"/>
</dbReference>
<accession>A0A813MD42</accession>
<dbReference type="SUPFAM" id="SSF53448">
    <property type="entry name" value="Nucleotide-diphospho-sugar transferases"/>
    <property type="match status" value="1"/>
</dbReference>
<dbReference type="PANTHER" id="PTHR12042">
    <property type="entry name" value="LACTOSYLCERAMIDE 4-ALPHA-GALACTOSYLTRANSFERASE ALPHA- 1,4-GALACTOSYLTRANSFERASE"/>
    <property type="match status" value="1"/>
</dbReference>
<keyword evidence="1" id="KW-0812">Transmembrane</keyword>
<feature type="transmembrane region" description="Helical" evidence="1">
    <location>
        <begin position="21"/>
        <end position="37"/>
    </location>
</feature>
<keyword evidence="1" id="KW-0472">Membrane</keyword>
<dbReference type="InterPro" id="IPR029044">
    <property type="entry name" value="Nucleotide-diphossugar_trans"/>
</dbReference>
<dbReference type="GO" id="GO:0016758">
    <property type="term" value="F:hexosyltransferase activity"/>
    <property type="evidence" value="ECO:0007669"/>
    <property type="project" value="TreeGrafter"/>
</dbReference>
<evidence type="ECO:0000313" key="3">
    <source>
        <dbReference type="Proteomes" id="UP000663879"/>
    </source>
</evidence>
<dbReference type="GO" id="GO:0003676">
    <property type="term" value="F:nucleic acid binding"/>
    <property type="evidence" value="ECO:0007669"/>
    <property type="project" value="InterPro"/>
</dbReference>
<evidence type="ECO:0008006" key="4">
    <source>
        <dbReference type="Google" id="ProtNLM"/>
    </source>
</evidence>
<comment type="caution">
    <text evidence="2">The sequence shown here is derived from an EMBL/GenBank/DDBJ whole genome shotgun (WGS) entry which is preliminary data.</text>
</comment>
<dbReference type="EMBL" id="CAJNOC010000150">
    <property type="protein sequence ID" value="CAF0719793.1"/>
    <property type="molecule type" value="Genomic_DNA"/>
</dbReference>
<dbReference type="GO" id="GO:0016020">
    <property type="term" value="C:membrane"/>
    <property type="evidence" value="ECO:0007669"/>
    <property type="project" value="GOC"/>
</dbReference>
<evidence type="ECO:0000313" key="2">
    <source>
        <dbReference type="EMBL" id="CAF0719793.1"/>
    </source>
</evidence>
<evidence type="ECO:0000256" key="1">
    <source>
        <dbReference type="SAM" id="Phobius"/>
    </source>
</evidence>
<dbReference type="Proteomes" id="UP000663879">
    <property type="component" value="Unassembled WGS sequence"/>
</dbReference>
<sequence length="363" mass="42691">MKIRKISLLFRKIKNNSNFKLYLIALFIKLFLFVYFGKDYLNDLDTEIDINNFGKPILTEDQRLIFETVGVSYVPNKDRFNIFLIWYGKQLPDVYFKGLETIIFHHPKCDVLLFSNELSESILLPIREKGYNNTRIVRFNMTKMVENKIGYDFVEKANKLINGEKIGNLKITRVHLSDFLRYFLVYTYGGLYLDTDSFVIKNMEDLRNMISVREEFSFICSNKVYSTPKLKSFTCVSNGVYHFEKNHPLMRDAVINYDKWWSRNQGYDWWGRNIGYAPAGANMLMELIENSFDRINFLSQNKVLCLEHLSITRNEVNEDDPRLLDALNTCYTIQLLGKGSSSTTLKSFNESFVGRIYQKFKIL</sequence>
<dbReference type="PROSITE" id="PS00116">
    <property type="entry name" value="DNA_POLYMERASE_B"/>
    <property type="match status" value="1"/>
</dbReference>